<reference evidence="4 5" key="1">
    <citation type="submission" date="2018-04" db="EMBL/GenBank/DDBJ databases">
        <title>Thalassorhabdus spongiae gen. nov., sp. nov., isolated from a marine sponge in South-West Iceland.</title>
        <authorList>
            <person name="Knobloch S."/>
            <person name="Daussin A."/>
            <person name="Johannsson R."/>
            <person name="Marteinsson V.T."/>
        </authorList>
    </citation>
    <scope>NUCLEOTIDE SEQUENCE [LARGE SCALE GENOMIC DNA]</scope>
    <source>
        <strain evidence="4 5">Hp12</strain>
    </source>
</reference>
<name>A0A2V1GTD0_9GAMM</name>
<comment type="caution">
    <text evidence="4">The sequence shown here is derived from an EMBL/GenBank/DDBJ whole genome shotgun (WGS) entry which is preliminary data.</text>
</comment>
<dbReference type="InterPro" id="IPR052534">
    <property type="entry name" value="Extracell_DNA_Util/SecSys_Comp"/>
</dbReference>
<evidence type="ECO:0000256" key="3">
    <source>
        <dbReference type="SAM" id="Phobius"/>
    </source>
</evidence>
<dbReference type="Pfam" id="PF05137">
    <property type="entry name" value="PilN"/>
    <property type="match status" value="1"/>
</dbReference>
<proteinExistence type="predicted"/>
<keyword evidence="3" id="KW-1133">Transmembrane helix</keyword>
<evidence type="ECO:0000313" key="4">
    <source>
        <dbReference type="EMBL" id="PVZ68274.1"/>
    </source>
</evidence>
<dbReference type="InterPro" id="IPR007813">
    <property type="entry name" value="PilN"/>
</dbReference>
<keyword evidence="5" id="KW-1185">Reference proteome</keyword>
<accession>A0A2V1GTD0</accession>
<dbReference type="GO" id="GO:0043107">
    <property type="term" value="P:type IV pilus-dependent motility"/>
    <property type="evidence" value="ECO:0007669"/>
    <property type="project" value="TreeGrafter"/>
</dbReference>
<feature type="compositionally biased region" description="Basic and acidic residues" evidence="2">
    <location>
        <begin position="170"/>
        <end position="180"/>
    </location>
</feature>
<dbReference type="GO" id="GO:0043683">
    <property type="term" value="P:type IV pilus assembly"/>
    <property type="evidence" value="ECO:0007669"/>
    <property type="project" value="TreeGrafter"/>
</dbReference>
<feature type="coiled-coil region" evidence="1">
    <location>
        <begin position="57"/>
        <end position="94"/>
    </location>
</feature>
<sequence>MASINLLDWREDRRDRRKKEFITVLVSVVVVCLMLLFLTHMVYESWIDGQRQRNNYLKNEISVLDRQIREIRELEDQRRQLEDRMNVIQKLQSSRPQVVRLFDEIVRVMPDGVYVTKIERKGKLIYLEGRAESNTRVSRLMRNIDESDWLDKPVLSVIREAKGGQGGASREFRLTLREGQPEQENSEAERG</sequence>
<dbReference type="PANTHER" id="PTHR40278:SF2">
    <property type="entry name" value="TYPE IV PILUS INNER MEMBRANE COMPONENT PILN"/>
    <property type="match status" value="1"/>
</dbReference>
<evidence type="ECO:0000256" key="2">
    <source>
        <dbReference type="SAM" id="MobiDB-lite"/>
    </source>
</evidence>
<feature type="region of interest" description="Disordered" evidence="2">
    <location>
        <begin position="162"/>
        <end position="191"/>
    </location>
</feature>
<dbReference type="AlphaFoldDB" id="A0A2V1GTD0"/>
<keyword evidence="3" id="KW-0472">Membrane</keyword>
<keyword evidence="3" id="KW-0812">Transmembrane</keyword>
<evidence type="ECO:0000256" key="1">
    <source>
        <dbReference type="SAM" id="Coils"/>
    </source>
</evidence>
<dbReference type="PANTHER" id="PTHR40278">
    <property type="entry name" value="DNA UTILIZATION PROTEIN HOFN"/>
    <property type="match status" value="1"/>
</dbReference>
<feature type="transmembrane region" description="Helical" evidence="3">
    <location>
        <begin position="21"/>
        <end position="43"/>
    </location>
</feature>
<evidence type="ECO:0000313" key="5">
    <source>
        <dbReference type="Proteomes" id="UP000244906"/>
    </source>
</evidence>
<organism evidence="4 5">
    <name type="scientific">Pelagibaculum spongiae</name>
    <dbReference type="NCBI Taxonomy" id="2080658"/>
    <lineage>
        <taxon>Bacteria</taxon>
        <taxon>Pseudomonadati</taxon>
        <taxon>Pseudomonadota</taxon>
        <taxon>Gammaproteobacteria</taxon>
        <taxon>Oceanospirillales</taxon>
        <taxon>Pelagibaculum</taxon>
    </lineage>
</organism>
<gene>
    <name evidence="4" type="ORF">DC094_13360</name>
</gene>
<dbReference type="EMBL" id="QDDL01000005">
    <property type="protein sequence ID" value="PVZ68274.1"/>
    <property type="molecule type" value="Genomic_DNA"/>
</dbReference>
<dbReference type="OrthoDB" id="5296173at2"/>
<dbReference type="Proteomes" id="UP000244906">
    <property type="component" value="Unassembled WGS sequence"/>
</dbReference>
<dbReference type="RefSeq" id="WP_116687602.1">
    <property type="nucleotide sequence ID" value="NZ_CAWNYD010000005.1"/>
</dbReference>
<protein>
    <submittedName>
        <fullName evidence="4">Pilus assembly protein PilN</fullName>
    </submittedName>
</protein>
<keyword evidence="1" id="KW-0175">Coiled coil</keyword>